<protein>
    <recommendedName>
        <fullName evidence="4">Carboxypeptidase regulatory-like domain-containing protein</fullName>
    </recommendedName>
</protein>
<keyword evidence="1" id="KW-0732">Signal</keyword>
<evidence type="ECO:0000313" key="2">
    <source>
        <dbReference type="EMBL" id="MDY3563589.1"/>
    </source>
</evidence>
<organism evidence="2 3">
    <name type="scientific">Gemmata algarum</name>
    <dbReference type="NCBI Taxonomy" id="2975278"/>
    <lineage>
        <taxon>Bacteria</taxon>
        <taxon>Pseudomonadati</taxon>
        <taxon>Planctomycetota</taxon>
        <taxon>Planctomycetia</taxon>
        <taxon>Gemmatales</taxon>
        <taxon>Gemmataceae</taxon>
        <taxon>Gemmata</taxon>
    </lineage>
</organism>
<dbReference type="Proteomes" id="UP001272242">
    <property type="component" value="Unassembled WGS sequence"/>
</dbReference>
<reference evidence="3" key="1">
    <citation type="journal article" date="2023" name="Mar. Drugs">
        <title>Gemmata algarum, a Novel Planctomycete Isolated from an Algal Mat, Displays Antimicrobial Activity.</title>
        <authorList>
            <person name="Kumar G."/>
            <person name="Kallscheuer N."/>
            <person name="Kashif M."/>
            <person name="Ahamad S."/>
            <person name="Jagadeeshwari U."/>
            <person name="Pannikurungottu S."/>
            <person name="Haufschild T."/>
            <person name="Kabuu M."/>
            <person name="Sasikala C."/>
            <person name="Jogler C."/>
            <person name="Ramana C."/>
        </authorList>
    </citation>
    <scope>NUCLEOTIDE SEQUENCE [LARGE SCALE GENOMIC DNA]</scope>
    <source>
        <strain evidence="3">JC673</strain>
    </source>
</reference>
<dbReference type="PROSITE" id="PS51257">
    <property type="entry name" value="PROKAR_LIPOPROTEIN"/>
    <property type="match status" value="1"/>
</dbReference>
<feature type="signal peptide" evidence="1">
    <location>
        <begin position="1"/>
        <end position="20"/>
    </location>
</feature>
<name>A0ABU5F7X8_9BACT</name>
<comment type="caution">
    <text evidence="2">The sequence shown here is derived from an EMBL/GenBank/DDBJ whole genome shotgun (WGS) entry which is preliminary data.</text>
</comment>
<evidence type="ECO:0000256" key="1">
    <source>
        <dbReference type="SAM" id="SignalP"/>
    </source>
</evidence>
<evidence type="ECO:0008006" key="4">
    <source>
        <dbReference type="Google" id="ProtNLM"/>
    </source>
</evidence>
<dbReference type="EMBL" id="JAXBLV010000244">
    <property type="protein sequence ID" value="MDY3563589.1"/>
    <property type="molecule type" value="Genomic_DNA"/>
</dbReference>
<accession>A0ABU5F7X8</accession>
<dbReference type="RefSeq" id="WP_320689761.1">
    <property type="nucleotide sequence ID" value="NZ_JAXBLV010000244.1"/>
</dbReference>
<keyword evidence="3" id="KW-1185">Reference proteome</keyword>
<proteinExistence type="predicted"/>
<sequence>MATFLRAAATALLFLALVGAGGCSDGPKIVPVSGTVTRNGQPVPHMTVNFEPATGRPSWGVSDESGRFTLEYDASTKGAVVGTHKVWVAWRPASPKEEIDAAKGRGKKPADLGAIQQKYGAVDKSPLRVEVTEPVQNLDIKLD</sequence>
<feature type="chain" id="PRO_5046984047" description="Carboxypeptidase regulatory-like domain-containing protein" evidence="1">
    <location>
        <begin position="21"/>
        <end position="143"/>
    </location>
</feature>
<evidence type="ECO:0000313" key="3">
    <source>
        <dbReference type="Proteomes" id="UP001272242"/>
    </source>
</evidence>
<gene>
    <name evidence="2" type="ORF">R5W23_005203</name>
</gene>